<reference evidence="2 3" key="1">
    <citation type="journal article" date="2015" name="Proc. Natl. Acad. Sci. U.S.A.">
        <title>The resurrection genome of Boea hygrometrica: A blueprint for survival of dehydration.</title>
        <authorList>
            <person name="Xiao L."/>
            <person name="Yang G."/>
            <person name="Zhang L."/>
            <person name="Yang X."/>
            <person name="Zhao S."/>
            <person name="Ji Z."/>
            <person name="Zhou Q."/>
            <person name="Hu M."/>
            <person name="Wang Y."/>
            <person name="Chen M."/>
            <person name="Xu Y."/>
            <person name="Jin H."/>
            <person name="Xiao X."/>
            <person name="Hu G."/>
            <person name="Bao F."/>
            <person name="Hu Y."/>
            <person name="Wan P."/>
            <person name="Li L."/>
            <person name="Deng X."/>
            <person name="Kuang T."/>
            <person name="Xiang C."/>
            <person name="Zhu J.K."/>
            <person name="Oliver M.J."/>
            <person name="He Y."/>
        </authorList>
    </citation>
    <scope>NUCLEOTIDE SEQUENCE [LARGE SCALE GENOMIC DNA]</scope>
    <source>
        <strain evidence="3">cv. XS01</strain>
    </source>
</reference>
<keyword evidence="2" id="KW-0418">Kinase</keyword>
<dbReference type="EMBL" id="KQ998150">
    <property type="protein sequence ID" value="KZV43265.1"/>
    <property type="molecule type" value="Genomic_DNA"/>
</dbReference>
<evidence type="ECO:0000313" key="2">
    <source>
        <dbReference type="EMBL" id="KZV43265.1"/>
    </source>
</evidence>
<gene>
    <name evidence="2" type="ORF">F511_20044</name>
</gene>
<keyword evidence="2" id="KW-0675">Receptor</keyword>
<dbReference type="Proteomes" id="UP000250235">
    <property type="component" value="Unassembled WGS sequence"/>
</dbReference>
<feature type="region of interest" description="Disordered" evidence="1">
    <location>
        <begin position="119"/>
        <end position="138"/>
    </location>
</feature>
<dbReference type="GO" id="GO:0016301">
    <property type="term" value="F:kinase activity"/>
    <property type="evidence" value="ECO:0007669"/>
    <property type="project" value="UniProtKB-KW"/>
</dbReference>
<dbReference type="AlphaFoldDB" id="A0A2Z7C8P1"/>
<organism evidence="2 3">
    <name type="scientific">Dorcoceras hygrometricum</name>
    <dbReference type="NCBI Taxonomy" id="472368"/>
    <lineage>
        <taxon>Eukaryota</taxon>
        <taxon>Viridiplantae</taxon>
        <taxon>Streptophyta</taxon>
        <taxon>Embryophyta</taxon>
        <taxon>Tracheophyta</taxon>
        <taxon>Spermatophyta</taxon>
        <taxon>Magnoliopsida</taxon>
        <taxon>eudicotyledons</taxon>
        <taxon>Gunneridae</taxon>
        <taxon>Pentapetalae</taxon>
        <taxon>asterids</taxon>
        <taxon>lamiids</taxon>
        <taxon>Lamiales</taxon>
        <taxon>Gesneriaceae</taxon>
        <taxon>Didymocarpoideae</taxon>
        <taxon>Trichosporeae</taxon>
        <taxon>Loxocarpinae</taxon>
        <taxon>Dorcoceras</taxon>
    </lineage>
</organism>
<proteinExistence type="predicted"/>
<keyword evidence="2" id="KW-0808">Transferase</keyword>
<protein>
    <submittedName>
        <fullName evidence="2">Putative leucine-rich repeat receptor-like protein kinase-like</fullName>
    </submittedName>
</protein>
<evidence type="ECO:0000256" key="1">
    <source>
        <dbReference type="SAM" id="MobiDB-lite"/>
    </source>
</evidence>
<evidence type="ECO:0000313" key="3">
    <source>
        <dbReference type="Proteomes" id="UP000250235"/>
    </source>
</evidence>
<accession>A0A2Z7C8P1</accession>
<name>A0A2Z7C8P1_9LAMI</name>
<keyword evidence="3" id="KW-1185">Reference proteome</keyword>
<sequence length="186" mass="20147">MAQITSGTLIDALNARKELILIDQSDLINDCGARSRGLWFSSKTQIPGRVPTSVIHGPKLRSVVYDSRHGILLEPSKRARTVGMKYVDDSGGLLEEKVTPPKVRPMHASLSSKVIEDHGDNLTQDNHPSEHDLHHEKHPGASYIGIGGLCRKLPTSSDPSFVAVGLLKASITLCPASISTSRSPVW</sequence>
<feature type="compositionally biased region" description="Basic and acidic residues" evidence="1">
    <location>
        <begin position="127"/>
        <end position="138"/>
    </location>
</feature>